<keyword evidence="6" id="KW-0378">Hydrolase</keyword>
<dbReference type="PANTHER" id="PTHR22930:SF269">
    <property type="entry name" value="NUCLEASE HARBI1-LIKE PROTEIN"/>
    <property type="match status" value="1"/>
</dbReference>
<evidence type="ECO:0000256" key="1">
    <source>
        <dbReference type="ARBA" id="ARBA00001968"/>
    </source>
</evidence>
<dbReference type="GO" id="GO:0016787">
    <property type="term" value="F:hydrolase activity"/>
    <property type="evidence" value="ECO:0007669"/>
    <property type="project" value="UniProtKB-KW"/>
</dbReference>
<dbReference type="GO" id="GO:0004518">
    <property type="term" value="F:nuclease activity"/>
    <property type="evidence" value="ECO:0007669"/>
    <property type="project" value="UniProtKB-KW"/>
</dbReference>
<dbReference type="GO" id="GO:0046872">
    <property type="term" value="F:metal ion binding"/>
    <property type="evidence" value="ECO:0007669"/>
    <property type="project" value="UniProtKB-KW"/>
</dbReference>
<dbReference type="AlphaFoldDB" id="E9HBJ0"/>
<feature type="domain" description="DDE Tnp4" evidence="8">
    <location>
        <begin position="81"/>
        <end position="210"/>
    </location>
</feature>
<keyword evidence="7" id="KW-0539">Nucleus</keyword>
<dbReference type="InParanoid" id="E9HBJ0"/>
<reference evidence="9 10" key="1">
    <citation type="journal article" date="2011" name="Science">
        <title>The ecoresponsive genome of Daphnia pulex.</title>
        <authorList>
            <person name="Colbourne J.K."/>
            <person name="Pfrender M.E."/>
            <person name="Gilbert D."/>
            <person name="Thomas W.K."/>
            <person name="Tucker A."/>
            <person name="Oakley T.H."/>
            <person name="Tokishita S."/>
            <person name="Aerts A."/>
            <person name="Arnold G.J."/>
            <person name="Basu M.K."/>
            <person name="Bauer D.J."/>
            <person name="Caceres C.E."/>
            <person name="Carmel L."/>
            <person name="Casola C."/>
            <person name="Choi J.H."/>
            <person name="Detter J.C."/>
            <person name="Dong Q."/>
            <person name="Dusheyko S."/>
            <person name="Eads B.D."/>
            <person name="Frohlich T."/>
            <person name="Geiler-Samerotte K.A."/>
            <person name="Gerlach D."/>
            <person name="Hatcher P."/>
            <person name="Jogdeo S."/>
            <person name="Krijgsveld J."/>
            <person name="Kriventseva E.V."/>
            <person name="Kultz D."/>
            <person name="Laforsch C."/>
            <person name="Lindquist E."/>
            <person name="Lopez J."/>
            <person name="Manak J.R."/>
            <person name="Muller J."/>
            <person name="Pangilinan J."/>
            <person name="Patwardhan R.P."/>
            <person name="Pitluck S."/>
            <person name="Pritham E.J."/>
            <person name="Rechtsteiner A."/>
            <person name="Rho M."/>
            <person name="Rogozin I.B."/>
            <person name="Sakarya O."/>
            <person name="Salamov A."/>
            <person name="Schaack S."/>
            <person name="Shapiro H."/>
            <person name="Shiga Y."/>
            <person name="Skalitzky C."/>
            <person name="Smith Z."/>
            <person name="Souvorov A."/>
            <person name="Sung W."/>
            <person name="Tang Z."/>
            <person name="Tsuchiya D."/>
            <person name="Tu H."/>
            <person name="Vos H."/>
            <person name="Wang M."/>
            <person name="Wolf Y.I."/>
            <person name="Yamagata H."/>
            <person name="Yamada T."/>
            <person name="Ye Y."/>
            <person name="Shaw J.R."/>
            <person name="Andrews J."/>
            <person name="Crease T.J."/>
            <person name="Tang H."/>
            <person name="Lucas S.M."/>
            <person name="Robertson H.M."/>
            <person name="Bork P."/>
            <person name="Koonin E.V."/>
            <person name="Zdobnov E.M."/>
            <person name="Grigoriev I.V."/>
            <person name="Lynch M."/>
            <person name="Boore J.L."/>
        </authorList>
    </citation>
    <scope>NUCLEOTIDE SEQUENCE [LARGE SCALE GENOMIC DNA]</scope>
</reference>
<dbReference type="PhylomeDB" id="E9HBJ0"/>
<dbReference type="InterPro" id="IPR045249">
    <property type="entry name" value="HARBI1-like"/>
</dbReference>
<evidence type="ECO:0000256" key="6">
    <source>
        <dbReference type="ARBA" id="ARBA00022801"/>
    </source>
</evidence>
<dbReference type="EMBL" id="GL732616">
    <property type="protein sequence ID" value="EFX70851.1"/>
    <property type="molecule type" value="Genomic_DNA"/>
</dbReference>
<evidence type="ECO:0000256" key="3">
    <source>
        <dbReference type="ARBA" id="ARBA00006958"/>
    </source>
</evidence>
<dbReference type="GO" id="GO:0005634">
    <property type="term" value="C:nucleus"/>
    <property type="evidence" value="ECO:0007669"/>
    <property type="project" value="UniProtKB-SubCell"/>
</dbReference>
<evidence type="ECO:0000256" key="5">
    <source>
        <dbReference type="ARBA" id="ARBA00022723"/>
    </source>
</evidence>
<dbReference type="KEGG" id="dpx:DAPPUDRAFT_60818"/>
<dbReference type="InterPro" id="IPR027806">
    <property type="entry name" value="HARBI1_dom"/>
</dbReference>
<sequence length="210" mass="23479">GERLALKLRFLASGGTLTSLRYSFRVGISTAHSIVRSTSQAIFLALSPSYMKVPSSPVEWESIANEFHNIWNFTHCVGALNGKHIRISFPALCGSQFYNYKNFHSIVLMGLADARYRFIIIDVGASGREGDAAIFSTSTLSAALKSNEMNLPQPCPLPHSVSEFKMPYIIVADEAFPLFRNAMRPYILLYRLSRARRVVENAFGLLVARW</sequence>
<evidence type="ECO:0000256" key="2">
    <source>
        <dbReference type="ARBA" id="ARBA00004123"/>
    </source>
</evidence>
<keyword evidence="4" id="KW-0540">Nuclease</keyword>
<proteinExistence type="inferred from homology"/>
<feature type="non-terminal residue" evidence="9">
    <location>
        <position position="1"/>
    </location>
</feature>
<dbReference type="Pfam" id="PF13359">
    <property type="entry name" value="DDE_Tnp_4"/>
    <property type="match status" value="1"/>
</dbReference>
<dbReference type="OMA" id="WESIANE"/>
<evidence type="ECO:0000313" key="9">
    <source>
        <dbReference type="EMBL" id="EFX70851.1"/>
    </source>
</evidence>
<organism evidence="9 10">
    <name type="scientific">Daphnia pulex</name>
    <name type="common">Water flea</name>
    <dbReference type="NCBI Taxonomy" id="6669"/>
    <lineage>
        <taxon>Eukaryota</taxon>
        <taxon>Metazoa</taxon>
        <taxon>Ecdysozoa</taxon>
        <taxon>Arthropoda</taxon>
        <taxon>Crustacea</taxon>
        <taxon>Branchiopoda</taxon>
        <taxon>Diplostraca</taxon>
        <taxon>Cladocera</taxon>
        <taxon>Anomopoda</taxon>
        <taxon>Daphniidae</taxon>
        <taxon>Daphnia</taxon>
    </lineage>
</organism>
<protein>
    <recommendedName>
        <fullName evidence="8">DDE Tnp4 domain-containing protein</fullName>
    </recommendedName>
</protein>
<keyword evidence="10" id="KW-1185">Reference proteome</keyword>
<evidence type="ECO:0000259" key="8">
    <source>
        <dbReference type="Pfam" id="PF13359"/>
    </source>
</evidence>
<evidence type="ECO:0000256" key="7">
    <source>
        <dbReference type="ARBA" id="ARBA00023242"/>
    </source>
</evidence>
<dbReference type="Proteomes" id="UP000000305">
    <property type="component" value="Unassembled WGS sequence"/>
</dbReference>
<comment type="subcellular location">
    <subcellularLocation>
        <location evidence="2">Nucleus</location>
    </subcellularLocation>
</comment>
<dbReference type="OrthoDB" id="5971912at2759"/>
<evidence type="ECO:0000313" key="10">
    <source>
        <dbReference type="Proteomes" id="UP000000305"/>
    </source>
</evidence>
<evidence type="ECO:0000256" key="4">
    <source>
        <dbReference type="ARBA" id="ARBA00022722"/>
    </source>
</evidence>
<dbReference type="PANTHER" id="PTHR22930">
    <property type="match status" value="1"/>
</dbReference>
<keyword evidence="5" id="KW-0479">Metal-binding</keyword>
<dbReference type="HOGENOM" id="CLU_018552_7_0_1"/>
<comment type="similarity">
    <text evidence="3">Belongs to the HARBI1 family.</text>
</comment>
<gene>
    <name evidence="9" type="ORF">DAPPUDRAFT_60818</name>
</gene>
<accession>E9HBJ0</accession>
<dbReference type="eggNOG" id="KOG4585">
    <property type="taxonomic scope" value="Eukaryota"/>
</dbReference>
<comment type="cofactor">
    <cofactor evidence="1">
        <name>a divalent metal cation</name>
        <dbReference type="ChEBI" id="CHEBI:60240"/>
    </cofactor>
</comment>
<name>E9HBJ0_DAPPU</name>